<dbReference type="EMBL" id="CALNXJ010000045">
    <property type="protein sequence ID" value="CAH3148725.1"/>
    <property type="molecule type" value="Genomic_DNA"/>
</dbReference>
<protein>
    <submittedName>
        <fullName evidence="1">Uncharacterized protein</fullName>
    </submittedName>
</protein>
<gene>
    <name evidence="1" type="ORF">PMEA_00024059</name>
</gene>
<dbReference type="AlphaFoldDB" id="A0AAU9XIF6"/>
<keyword evidence="2" id="KW-1185">Reference proteome</keyword>
<sequence length="369" mass="41397">MNKVGYDRFGNNELFAPMMKWEVFKKQVEVIKDRAETFEDAYNAIKESIKRRDDVKTILKALPQAARLQVVKQKNRLEEARRVAVSEKGAYAIGELEASMKSNLLEAKAMLPDVYKKAKFNSDDLFVILEGVTGFFSGAMGKDPFAALGSALGVIGHFAGKCDLGKLQNNLGKVEKWLKFGQDYAALKDSSELDFDQMDGLAADLVCLLDESSKPRNSAKFQEQIERFFIAGAARIDLIAKVMDLDNEIGGHNFDIPNLEETANEIESLGNSGDSPIAESTQQMFLDDLLTSYQQIETGFARQLYQLYKGFEFRSLWIVQEKLAEFERQAVLAAQGTGNLQGILELTKALQGIDDIENRGQRCFTRFRH</sequence>
<reference evidence="1 2" key="1">
    <citation type="submission" date="2022-05" db="EMBL/GenBank/DDBJ databases">
        <authorList>
            <consortium name="Genoscope - CEA"/>
            <person name="William W."/>
        </authorList>
    </citation>
    <scope>NUCLEOTIDE SEQUENCE [LARGE SCALE GENOMIC DNA]</scope>
</reference>
<proteinExistence type="predicted"/>
<organism evidence="1 2">
    <name type="scientific">Pocillopora meandrina</name>
    <dbReference type="NCBI Taxonomy" id="46732"/>
    <lineage>
        <taxon>Eukaryota</taxon>
        <taxon>Metazoa</taxon>
        <taxon>Cnidaria</taxon>
        <taxon>Anthozoa</taxon>
        <taxon>Hexacorallia</taxon>
        <taxon>Scleractinia</taxon>
        <taxon>Astrocoeniina</taxon>
        <taxon>Pocilloporidae</taxon>
        <taxon>Pocillopora</taxon>
    </lineage>
</organism>
<name>A0AAU9XIF6_9CNID</name>
<dbReference type="Proteomes" id="UP001159428">
    <property type="component" value="Unassembled WGS sequence"/>
</dbReference>
<accession>A0AAU9XIF6</accession>
<feature type="non-terminal residue" evidence="1">
    <location>
        <position position="369"/>
    </location>
</feature>
<evidence type="ECO:0000313" key="2">
    <source>
        <dbReference type="Proteomes" id="UP001159428"/>
    </source>
</evidence>
<evidence type="ECO:0000313" key="1">
    <source>
        <dbReference type="EMBL" id="CAH3148725.1"/>
    </source>
</evidence>
<comment type="caution">
    <text evidence="1">The sequence shown here is derived from an EMBL/GenBank/DDBJ whole genome shotgun (WGS) entry which is preliminary data.</text>
</comment>